<dbReference type="InterPro" id="IPR035914">
    <property type="entry name" value="Sperma_CUB_dom_sf"/>
</dbReference>
<dbReference type="Proteomes" id="UP000013827">
    <property type="component" value="Unassembled WGS sequence"/>
</dbReference>
<dbReference type="EnsemblProtists" id="EOD04966">
    <property type="protein sequence ID" value="EOD04966"/>
    <property type="gene ID" value="EMIHUDRAFT_220409"/>
</dbReference>
<dbReference type="SUPFAM" id="SSF51126">
    <property type="entry name" value="Pectin lyase-like"/>
    <property type="match status" value="1"/>
</dbReference>
<evidence type="ECO:0008006" key="5">
    <source>
        <dbReference type="Google" id="ProtNLM"/>
    </source>
</evidence>
<dbReference type="HOGENOM" id="CLU_414737_0_0_1"/>
<protein>
    <recommendedName>
        <fullName evidence="5">CUB domain-containing protein</fullName>
    </recommendedName>
</protein>
<dbReference type="KEGG" id="ehx:EMIHUDRAFT_220409"/>
<dbReference type="AlphaFoldDB" id="A0A0D3I131"/>
<organism evidence="3 4">
    <name type="scientific">Emiliania huxleyi (strain CCMP1516)</name>
    <dbReference type="NCBI Taxonomy" id="280463"/>
    <lineage>
        <taxon>Eukaryota</taxon>
        <taxon>Haptista</taxon>
        <taxon>Haptophyta</taxon>
        <taxon>Prymnesiophyceae</taxon>
        <taxon>Isochrysidales</taxon>
        <taxon>Noelaerhabdaceae</taxon>
        <taxon>Emiliania</taxon>
    </lineage>
</organism>
<proteinExistence type="predicted"/>
<feature type="region of interest" description="Disordered" evidence="2">
    <location>
        <begin position="641"/>
        <end position="662"/>
    </location>
</feature>
<dbReference type="InterPro" id="IPR000859">
    <property type="entry name" value="CUB_dom"/>
</dbReference>
<dbReference type="InterPro" id="IPR011050">
    <property type="entry name" value="Pectin_lyase_fold/virulence"/>
</dbReference>
<feature type="region of interest" description="Disordered" evidence="2">
    <location>
        <begin position="74"/>
        <end position="102"/>
    </location>
</feature>
<accession>A0A0D3I131</accession>
<sequence>MAFTLAFLVSAVAARRPANASRATSQEHKIEAPPDAVATPRGSTDLFSFSSEIPDWRGACASVDRADLEVEQAELERSDQALGDPQCTRHGESEAPDMDTAGSAPWYRLVGSLVHETEAVPMPLPVPPKTELAEAQRSEASSLLRNYNTPQDLVRPTEVCATQIADSKTAELTDLFSISSDFAGSWPHCASFIWAQRGAAAAVAWHAEPHHALTDELYKTDEPLANPPVDILLSIDLPSPSHFPFISGQSSSAPGRTRQRIQVWAALLLLGAFGVLLSEWVWPPRFGAALVRWSNSGGRLVQCRTGSRRGAWLLLLAVKKKRVEGRRHAASSVHWLASTRALRVGIVIIFFLQGVCGTPAAPLQPVSVSSPCSLTDGGLCATSPNYPNSYGINEACTISGVPLVELETVAFNVEAGDGCRYDYLTVNGVKYCGTSGPSGAVAEDGVITWRSDGSGDAIANVSIYLPPGDVEIIESMITNCRADYSGGVVFARDSGAVSIINSTVTGCSAGQEGGVVYAIDSGAVSLIGSPVTGCSAEHGGVVSVYENSGAVSIIGSTVSGCSAIWYGGVVFVYDNSGAVSIIDSDVRDCSAGHSGGVVDAFNSGAVSIINSTVTGCSAGQVRRVELAALLQSRTAAGREMEKGHGCLTPLSPRNRSPAASWP</sequence>
<evidence type="ECO:0000256" key="1">
    <source>
        <dbReference type="ARBA" id="ARBA00023157"/>
    </source>
</evidence>
<evidence type="ECO:0000313" key="3">
    <source>
        <dbReference type="EnsemblProtists" id="EOD04966"/>
    </source>
</evidence>
<keyword evidence="4" id="KW-1185">Reference proteome</keyword>
<reference evidence="3" key="2">
    <citation type="submission" date="2024-10" db="UniProtKB">
        <authorList>
            <consortium name="EnsemblProtists"/>
        </authorList>
    </citation>
    <scope>IDENTIFICATION</scope>
</reference>
<evidence type="ECO:0000256" key="2">
    <source>
        <dbReference type="SAM" id="MobiDB-lite"/>
    </source>
</evidence>
<keyword evidence="1" id="KW-1015">Disulfide bond</keyword>
<dbReference type="RefSeq" id="XP_005757395.1">
    <property type="nucleotide sequence ID" value="XM_005757338.1"/>
</dbReference>
<dbReference type="GeneID" id="17251111"/>
<evidence type="ECO:0000313" key="4">
    <source>
        <dbReference type="Proteomes" id="UP000013827"/>
    </source>
</evidence>
<dbReference type="Gene3D" id="2.60.120.290">
    <property type="entry name" value="Spermadhesin, CUB domain"/>
    <property type="match status" value="1"/>
</dbReference>
<dbReference type="CDD" id="cd00041">
    <property type="entry name" value="CUB"/>
    <property type="match status" value="1"/>
</dbReference>
<feature type="region of interest" description="Disordered" evidence="2">
    <location>
        <begin position="17"/>
        <end position="41"/>
    </location>
</feature>
<name>A0A0D3I131_EMIH1</name>
<reference evidence="4" key="1">
    <citation type="journal article" date="2013" name="Nature">
        <title>Pan genome of the phytoplankton Emiliania underpins its global distribution.</title>
        <authorList>
            <person name="Read B.A."/>
            <person name="Kegel J."/>
            <person name="Klute M.J."/>
            <person name="Kuo A."/>
            <person name="Lefebvre S.C."/>
            <person name="Maumus F."/>
            <person name="Mayer C."/>
            <person name="Miller J."/>
            <person name="Monier A."/>
            <person name="Salamov A."/>
            <person name="Young J."/>
            <person name="Aguilar M."/>
            <person name="Claverie J.M."/>
            <person name="Frickenhaus S."/>
            <person name="Gonzalez K."/>
            <person name="Herman E.K."/>
            <person name="Lin Y.C."/>
            <person name="Napier J."/>
            <person name="Ogata H."/>
            <person name="Sarno A.F."/>
            <person name="Shmutz J."/>
            <person name="Schroeder D."/>
            <person name="de Vargas C."/>
            <person name="Verret F."/>
            <person name="von Dassow P."/>
            <person name="Valentin K."/>
            <person name="Van de Peer Y."/>
            <person name="Wheeler G."/>
            <person name="Dacks J.B."/>
            <person name="Delwiche C.F."/>
            <person name="Dyhrman S.T."/>
            <person name="Glockner G."/>
            <person name="John U."/>
            <person name="Richards T."/>
            <person name="Worden A.Z."/>
            <person name="Zhang X."/>
            <person name="Grigoriev I.V."/>
            <person name="Allen A.E."/>
            <person name="Bidle K."/>
            <person name="Borodovsky M."/>
            <person name="Bowler C."/>
            <person name="Brownlee C."/>
            <person name="Cock J.M."/>
            <person name="Elias M."/>
            <person name="Gladyshev V.N."/>
            <person name="Groth M."/>
            <person name="Guda C."/>
            <person name="Hadaegh A."/>
            <person name="Iglesias-Rodriguez M.D."/>
            <person name="Jenkins J."/>
            <person name="Jones B.M."/>
            <person name="Lawson T."/>
            <person name="Leese F."/>
            <person name="Lindquist E."/>
            <person name="Lobanov A."/>
            <person name="Lomsadze A."/>
            <person name="Malik S.B."/>
            <person name="Marsh M.E."/>
            <person name="Mackinder L."/>
            <person name="Mock T."/>
            <person name="Mueller-Roeber B."/>
            <person name="Pagarete A."/>
            <person name="Parker M."/>
            <person name="Probert I."/>
            <person name="Quesneville H."/>
            <person name="Raines C."/>
            <person name="Rensing S.A."/>
            <person name="Riano-Pachon D.M."/>
            <person name="Richier S."/>
            <person name="Rokitta S."/>
            <person name="Shiraiwa Y."/>
            <person name="Soanes D.M."/>
            <person name="van der Giezen M."/>
            <person name="Wahlund T.M."/>
            <person name="Williams B."/>
            <person name="Wilson W."/>
            <person name="Wolfe G."/>
            <person name="Wurch L.L."/>
        </authorList>
    </citation>
    <scope>NUCLEOTIDE SEQUENCE</scope>
</reference>
<dbReference type="PaxDb" id="2903-EOD04966"/>